<feature type="active site" description="Nucleophile" evidence="6">
    <location>
        <position position="262"/>
    </location>
</feature>
<evidence type="ECO:0000256" key="9">
    <source>
        <dbReference type="RuleBase" id="RU003792"/>
    </source>
</evidence>
<sequence>MPKPTKGPRLGGSSSHQKAILANLATSLFEHGRIKTTEPKARALRPYAEKLITHAKKGTLHNRREVLKKIRDKDVVHALFAEIGPFFSDRDGGYTRIIKVEPRKGDNAPMAVIELVREKTVTSEADRARRVKASKQASQDVAAPVAAAAAPQAAVEPEAAVGTTADEAAGEAAGDEAGGPRLPTRRARPTRRAKPPRTPRTPKGPPRISADVRLRLDIAYDGTDFAGWATQPGLRTVAGVLDAALTTIFRTPIRLRAAGRTDAGVHASGQVAHADVPVDALPNAYSHSVRAGHPEFRPLVRRLSRFLPSDVRVIDIVRAPRDFDARFSALCRHYVYRLSTAPYGVVPQLARYVTAWPRDLDVEAMTIASRELLGLHDFAAFCRHRDGATTIRDLQRLDWARDGDLVTAHVTADAFCWSMVRSLVGAVLAVGEHRRSTAWCRELLTATGRSSDFAAAPAHGLTLVQVDYPPDDQLAARALTTRDLRSR</sequence>
<feature type="compositionally biased region" description="Basic residues" evidence="10">
    <location>
        <begin position="183"/>
        <end position="197"/>
    </location>
</feature>
<feature type="compositionally biased region" description="Low complexity" evidence="10">
    <location>
        <begin position="149"/>
        <end position="172"/>
    </location>
</feature>
<evidence type="ECO:0000256" key="4">
    <source>
        <dbReference type="ARBA" id="ARBA00023235"/>
    </source>
</evidence>
<evidence type="ECO:0000256" key="8">
    <source>
        <dbReference type="RuleBase" id="RU000660"/>
    </source>
</evidence>
<dbReference type="Gene3D" id="3.90.1030.10">
    <property type="entry name" value="Ribosomal protein L17"/>
    <property type="match status" value="1"/>
</dbReference>
<comment type="subunit">
    <text evidence="6">Homodimer.</text>
</comment>
<name>A0A1V3XYD6_MYCKA</name>
<comment type="subunit">
    <text evidence="7">Part of the 50S ribosomal subunit. Contacts protein L32.</text>
</comment>
<evidence type="ECO:0000256" key="7">
    <source>
        <dbReference type="HAMAP-Rule" id="MF_01368"/>
    </source>
</evidence>
<evidence type="ECO:0000256" key="2">
    <source>
        <dbReference type="ARBA" id="ARBA00022694"/>
    </source>
</evidence>
<dbReference type="CDD" id="cd02570">
    <property type="entry name" value="PseudoU_synth_EcTruA"/>
    <property type="match status" value="1"/>
</dbReference>
<dbReference type="Pfam" id="PF01416">
    <property type="entry name" value="PseudoU_synth_1"/>
    <property type="match status" value="1"/>
</dbReference>
<dbReference type="InterPro" id="IPR000456">
    <property type="entry name" value="Ribosomal_bL17"/>
</dbReference>
<dbReference type="STRING" id="1768.B1T50_20075"/>
<comment type="caution">
    <text evidence="6">Lacks conserved residue(s) required for the propagation of feature annotation.</text>
</comment>
<feature type="domain" description="Pseudouridine synthase I TruA alpha/beta" evidence="11">
    <location>
        <begin position="368"/>
        <end position="469"/>
    </location>
</feature>
<reference evidence="12 13" key="1">
    <citation type="submission" date="2017-02" db="EMBL/GenBank/DDBJ databases">
        <title>Complete genome sequences of Mycobacterium kansasii strains isolated from rhesus macaques.</title>
        <authorList>
            <person name="Panda A."/>
            <person name="Nagaraj S."/>
            <person name="Zhao X."/>
            <person name="Tettelin H."/>
            <person name="Detolla L.J."/>
        </authorList>
    </citation>
    <scope>NUCLEOTIDE SEQUENCE [LARGE SCALE GENOMIC DNA]</scope>
    <source>
        <strain evidence="12 13">11-3469</strain>
    </source>
</reference>
<dbReference type="InterPro" id="IPR036373">
    <property type="entry name" value="Ribosomal_bL17_sf"/>
</dbReference>
<dbReference type="PANTHER" id="PTHR11142">
    <property type="entry name" value="PSEUDOURIDYLATE SYNTHASE"/>
    <property type="match status" value="1"/>
</dbReference>
<dbReference type="Gene3D" id="3.30.70.660">
    <property type="entry name" value="Pseudouridine synthase I, catalytic domain, C-terminal subdomain"/>
    <property type="match status" value="1"/>
</dbReference>
<proteinExistence type="inferred from homology"/>
<evidence type="ECO:0000313" key="13">
    <source>
        <dbReference type="Proteomes" id="UP000188532"/>
    </source>
</evidence>
<organism evidence="12 13">
    <name type="scientific">Mycobacterium kansasii</name>
    <dbReference type="NCBI Taxonomy" id="1768"/>
    <lineage>
        <taxon>Bacteria</taxon>
        <taxon>Bacillati</taxon>
        <taxon>Actinomycetota</taxon>
        <taxon>Actinomycetes</taxon>
        <taxon>Mycobacteriales</taxon>
        <taxon>Mycobacteriaceae</taxon>
        <taxon>Mycobacterium</taxon>
    </lineage>
</organism>
<dbReference type="EC" id="5.4.99.12" evidence="6"/>
<feature type="region of interest" description="Disordered" evidence="10">
    <location>
        <begin position="149"/>
        <end position="208"/>
    </location>
</feature>
<dbReference type="HAMAP" id="MF_00171">
    <property type="entry name" value="TruA"/>
    <property type="match status" value="1"/>
</dbReference>
<dbReference type="GO" id="GO:0003735">
    <property type="term" value="F:structural constituent of ribosome"/>
    <property type="evidence" value="ECO:0007669"/>
    <property type="project" value="InterPro"/>
</dbReference>
<dbReference type="HAMAP" id="MF_01368">
    <property type="entry name" value="Ribosomal_bL17"/>
    <property type="match status" value="1"/>
</dbReference>
<gene>
    <name evidence="6 12" type="primary">truA</name>
    <name evidence="7" type="synonym">rplQ</name>
    <name evidence="12" type="ORF">BZL29_0076</name>
</gene>
<dbReference type="GO" id="GO:1990904">
    <property type="term" value="C:ribonucleoprotein complex"/>
    <property type="evidence" value="ECO:0007669"/>
    <property type="project" value="UniProtKB-KW"/>
</dbReference>
<evidence type="ECO:0000256" key="5">
    <source>
        <dbReference type="ARBA" id="ARBA00023274"/>
    </source>
</evidence>
<dbReference type="InterPro" id="IPR001406">
    <property type="entry name" value="PsdUridine_synth_TruA"/>
</dbReference>
<comment type="catalytic activity">
    <reaction evidence="6 9">
        <text>uridine(38/39/40) in tRNA = pseudouridine(38/39/40) in tRNA</text>
        <dbReference type="Rhea" id="RHEA:22376"/>
        <dbReference type="Rhea" id="RHEA-COMP:10085"/>
        <dbReference type="Rhea" id="RHEA-COMP:10087"/>
        <dbReference type="ChEBI" id="CHEBI:65314"/>
        <dbReference type="ChEBI" id="CHEBI:65315"/>
        <dbReference type="EC" id="5.4.99.12"/>
    </reaction>
</comment>
<dbReference type="GO" id="GO:0006412">
    <property type="term" value="P:translation"/>
    <property type="evidence" value="ECO:0007669"/>
    <property type="project" value="UniProtKB-UniRule"/>
</dbReference>
<dbReference type="Pfam" id="PF01196">
    <property type="entry name" value="Ribosomal_L17"/>
    <property type="match status" value="1"/>
</dbReference>
<dbReference type="Gene3D" id="3.30.70.580">
    <property type="entry name" value="Pseudouridine synthase I, catalytic domain, N-terminal subdomain"/>
    <property type="match status" value="1"/>
</dbReference>
<evidence type="ECO:0000259" key="11">
    <source>
        <dbReference type="Pfam" id="PF01416"/>
    </source>
</evidence>
<dbReference type="SUPFAM" id="SSF55120">
    <property type="entry name" value="Pseudouridine synthase"/>
    <property type="match status" value="1"/>
</dbReference>
<dbReference type="GO" id="GO:0031119">
    <property type="term" value="P:tRNA pseudouridine synthesis"/>
    <property type="evidence" value="ECO:0007669"/>
    <property type="project" value="UniProtKB-UniRule"/>
</dbReference>
<dbReference type="FunFam" id="3.90.1030.10:FF:000001">
    <property type="entry name" value="50S ribosomal protein L17"/>
    <property type="match status" value="1"/>
</dbReference>
<dbReference type="InterPro" id="IPR020097">
    <property type="entry name" value="PsdUridine_synth_TruA_a/b_dom"/>
</dbReference>
<keyword evidence="5 7" id="KW-0687">Ribonucleoprotein</keyword>
<keyword evidence="4 6" id="KW-0413">Isomerase</keyword>
<evidence type="ECO:0000313" key="12">
    <source>
        <dbReference type="EMBL" id="OOK84050.1"/>
    </source>
</evidence>
<dbReference type="GO" id="GO:0003723">
    <property type="term" value="F:RNA binding"/>
    <property type="evidence" value="ECO:0007669"/>
    <property type="project" value="InterPro"/>
</dbReference>
<dbReference type="InterPro" id="IPR020095">
    <property type="entry name" value="PsdUridine_synth_TruA_C"/>
</dbReference>
<feature type="binding site" evidence="6">
    <location>
        <position position="334"/>
    </location>
    <ligand>
        <name>substrate</name>
    </ligand>
</feature>
<dbReference type="NCBIfam" id="TIGR00059">
    <property type="entry name" value="L17"/>
    <property type="match status" value="1"/>
</dbReference>
<dbReference type="SUPFAM" id="SSF64263">
    <property type="entry name" value="Prokaryotic ribosomal protein L17"/>
    <property type="match status" value="1"/>
</dbReference>
<keyword evidence="2 6" id="KW-0819">tRNA processing</keyword>
<evidence type="ECO:0000256" key="3">
    <source>
        <dbReference type="ARBA" id="ARBA00022980"/>
    </source>
</evidence>
<dbReference type="InterPro" id="IPR020103">
    <property type="entry name" value="PsdUridine_synth_cat_dom_sf"/>
</dbReference>
<dbReference type="PANTHER" id="PTHR11142:SF0">
    <property type="entry name" value="TRNA PSEUDOURIDINE SYNTHASE-LIKE 1"/>
    <property type="match status" value="1"/>
</dbReference>
<evidence type="ECO:0000256" key="6">
    <source>
        <dbReference type="HAMAP-Rule" id="MF_00171"/>
    </source>
</evidence>
<evidence type="ECO:0000256" key="1">
    <source>
        <dbReference type="ARBA" id="ARBA00009375"/>
    </source>
</evidence>
<dbReference type="FunFam" id="3.30.70.580:FF:000008">
    <property type="entry name" value="tRNA pseudouridine synthase A"/>
    <property type="match status" value="1"/>
</dbReference>
<protein>
    <recommendedName>
        <fullName evidence="6 7">Multifunctional fusion protein</fullName>
    </recommendedName>
    <domain>
        <recommendedName>
            <fullName evidence="6">tRNA pseudouridine synthase A</fullName>
            <ecNumber evidence="6">5.4.99.12</ecNumber>
        </recommendedName>
        <alternativeName>
            <fullName evidence="6">tRNA pseudouridine(38-40) synthase</fullName>
        </alternativeName>
        <alternativeName>
            <fullName evidence="6">tRNA pseudouridylate synthase I</fullName>
        </alternativeName>
        <alternativeName>
            <fullName evidence="6">tRNA-uridine isomerase I</fullName>
        </alternativeName>
    </domain>
    <domain>
        <recommendedName>
            <fullName evidence="7">Large ribosomal subunit protein bL17</fullName>
        </recommendedName>
    </domain>
</protein>
<dbReference type="PROSITE" id="PS01167">
    <property type="entry name" value="RIBOSOMAL_L17"/>
    <property type="match status" value="1"/>
</dbReference>
<comment type="function">
    <text evidence="6">Formation of pseudouridine at positions 38, 39 and 40 in the anticodon stem and loop of transfer RNAs.</text>
</comment>
<dbReference type="Proteomes" id="UP000188532">
    <property type="component" value="Unassembled WGS sequence"/>
</dbReference>
<dbReference type="EMBL" id="MVBN01000001">
    <property type="protein sequence ID" value="OOK84050.1"/>
    <property type="molecule type" value="Genomic_DNA"/>
</dbReference>
<keyword evidence="3 7" id="KW-0689">Ribosomal protein</keyword>
<comment type="caution">
    <text evidence="12">The sequence shown here is derived from an EMBL/GenBank/DDBJ whole genome shotgun (WGS) entry which is preliminary data.</text>
</comment>
<evidence type="ECO:0000256" key="10">
    <source>
        <dbReference type="SAM" id="MobiDB-lite"/>
    </source>
</evidence>
<dbReference type="InterPro" id="IPR020094">
    <property type="entry name" value="TruA/RsuA/RluB/E/F_N"/>
</dbReference>
<comment type="similarity">
    <text evidence="1 6 9">Belongs to the tRNA pseudouridine synthase TruA family.</text>
</comment>
<comment type="similarity">
    <text evidence="7 8">Belongs to the bacterial ribosomal protein bL17 family.</text>
</comment>
<dbReference type="AlphaFoldDB" id="A0A1V3XYD6"/>
<dbReference type="GO" id="GO:0005840">
    <property type="term" value="C:ribosome"/>
    <property type="evidence" value="ECO:0007669"/>
    <property type="project" value="UniProtKB-KW"/>
</dbReference>
<dbReference type="FunFam" id="3.30.70.660:FF:000003">
    <property type="entry name" value="tRNA pseudouridine synthase A"/>
    <property type="match status" value="1"/>
</dbReference>
<dbReference type="GO" id="GO:0160147">
    <property type="term" value="F:tRNA pseudouridine(38-40) synthase activity"/>
    <property type="evidence" value="ECO:0007669"/>
    <property type="project" value="UniProtKB-EC"/>
</dbReference>
<dbReference type="NCBIfam" id="TIGR00071">
    <property type="entry name" value="hisT_truA"/>
    <property type="match status" value="1"/>
</dbReference>
<accession>A0A1V3XYD6</accession>
<dbReference type="InterPro" id="IPR047859">
    <property type="entry name" value="Ribosomal_bL17_CS"/>
</dbReference>